<accession>A0AAV9VE26</accession>
<dbReference type="PANTHER" id="PTHR37490:SF2">
    <property type="match status" value="1"/>
</dbReference>
<dbReference type="Proteomes" id="UP001375240">
    <property type="component" value="Unassembled WGS sequence"/>
</dbReference>
<sequence>MLYNATRSTWIKFVVIGTFTFISLLWLYRFTGAFIPTTVKISGLWNIDEDQSADTGDEPTPDSTASKPVEILESTKSVILGKTKREDATWVKRKLPHWRSVIYSMDELESTEYHHVSINKGNEAMAYLTYLIDYYDDLSDVNVFIHAHEEGYPHAWHNEFPNSNYSMVNMLQRVRIDNVHKNGYVNLRCNGNPGCNPKQPRPFNTDSKEDILGRAFGKLWEHMYGNTSFPNDVRVPCCAQFAVSRSRIREQPREFYERAREWIVGTDEEDPGRPMEYFWHIMFGMPPVL</sequence>
<reference evidence="2 3" key="1">
    <citation type="submission" date="2019-10" db="EMBL/GenBank/DDBJ databases">
        <authorList>
            <person name="Palmer J.M."/>
        </authorList>
    </citation>
    <scope>NUCLEOTIDE SEQUENCE [LARGE SCALE GENOMIC DNA]</scope>
    <source>
        <strain evidence="2 3">TWF696</strain>
    </source>
</reference>
<dbReference type="InterPro" id="IPR021838">
    <property type="entry name" value="DUF3431"/>
</dbReference>
<keyword evidence="1" id="KW-0812">Transmembrane</keyword>
<protein>
    <submittedName>
        <fullName evidence="2">Uncharacterized protein</fullName>
    </submittedName>
</protein>
<gene>
    <name evidence="2" type="ORF">TWF696_000159</name>
</gene>
<name>A0AAV9VE26_9PEZI</name>
<keyword evidence="3" id="KW-1185">Reference proteome</keyword>
<evidence type="ECO:0000313" key="2">
    <source>
        <dbReference type="EMBL" id="KAK6358987.1"/>
    </source>
</evidence>
<keyword evidence="1" id="KW-1133">Transmembrane helix</keyword>
<evidence type="ECO:0000256" key="1">
    <source>
        <dbReference type="SAM" id="Phobius"/>
    </source>
</evidence>
<keyword evidence="1" id="KW-0472">Membrane</keyword>
<dbReference type="EMBL" id="JAVHNQ010000001">
    <property type="protein sequence ID" value="KAK6358987.1"/>
    <property type="molecule type" value="Genomic_DNA"/>
</dbReference>
<dbReference type="Pfam" id="PF11913">
    <property type="entry name" value="DUF3431"/>
    <property type="match status" value="1"/>
</dbReference>
<evidence type="ECO:0000313" key="3">
    <source>
        <dbReference type="Proteomes" id="UP001375240"/>
    </source>
</evidence>
<comment type="caution">
    <text evidence="2">The sequence shown here is derived from an EMBL/GenBank/DDBJ whole genome shotgun (WGS) entry which is preliminary data.</text>
</comment>
<organism evidence="2 3">
    <name type="scientific">Orbilia brochopaga</name>
    <dbReference type="NCBI Taxonomy" id="3140254"/>
    <lineage>
        <taxon>Eukaryota</taxon>
        <taxon>Fungi</taxon>
        <taxon>Dikarya</taxon>
        <taxon>Ascomycota</taxon>
        <taxon>Pezizomycotina</taxon>
        <taxon>Orbiliomycetes</taxon>
        <taxon>Orbiliales</taxon>
        <taxon>Orbiliaceae</taxon>
        <taxon>Orbilia</taxon>
    </lineage>
</organism>
<dbReference type="AlphaFoldDB" id="A0AAV9VE26"/>
<proteinExistence type="predicted"/>
<feature type="transmembrane region" description="Helical" evidence="1">
    <location>
        <begin position="9"/>
        <end position="28"/>
    </location>
</feature>
<dbReference type="PANTHER" id="PTHR37490">
    <property type="entry name" value="EXPRESSED PROTEIN"/>
    <property type="match status" value="1"/>
</dbReference>